<dbReference type="CDD" id="cd00009">
    <property type="entry name" value="AAA"/>
    <property type="match status" value="1"/>
</dbReference>
<keyword evidence="3" id="KW-1185">Reference proteome</keyword>
<dbReference type="Gene3D" id="3.40.50.300">
    <property type="entry name" value="P-loop containing nucleotide triphosphate hydrolases"/>
    <property type="match status" value="1"/>
</dbReference>
<dbReference type="GO" id="GO:0016887">
    <property type="term" value="F:ATP hydrolysis activity"/>
    <property type="evidence" value="ECO:0007669"/>
    <property type="project" value="InterPro"/>
</dbReference>
<dbReference type="InterPro" id="IPR027417">
    <property type="entry name" value="P-loop_NTPase"/>
</dbReference>
<sequence>MASTDEITSRALFALLRALAESGSLTPQEAWQHVHNVEPRFVAAWSGPTARRHAAEQALRYKAGILVKCGWIHLGAASWSITHAGHAALRRYPDPELFAVGLDVEYRHWEENQARFTAAERLAGAIPAGSWAAVDDVAAIANVNAEKLAALLQAERPEGWRRVLNRDGHLPPGDPAAYRGWLETLQAEGLENINGQMEAGRRLTVTELRQLDDGPAVRRRAWLIRAEVDGRNLVNLWSSNGICSLPANKLRPLPGGVTRAEIQNEVQDTYGSLSYSEQNRHVAEFYAFLSRMDEGDLVLTNDDAEYRIGRITGPPRFSASTGGLANLQRPAEWIPLEKPLTWDDLPTELIALASAPYDVVELTDRLGDLMALIGEIPERRRFKLPNVDDDLAQNLLYPAEWLQECVTLLRERPQLILDGPPGTGKTYLAQRLAEHLTGGRKQNVALIQLHPNYAYEDFFEGYRPGDDGSGGMILTKRDGPLRIMASAAHRHPDQVYVLIIDELNRCNLPSVFGELYFLLEYRHEHAYPQYSPEEAFVLPANLHIIGTMNSADRSTVPMDAAMRRRFSFVELHPSQEPIKGLLRRWLQREGLDTEAADLLVRLNNKIATPDFRIGPSYLMRKSIYAGAAGLESAWRTQIIPALRDLHLDDGIDPTEHYGLEALRRDDR</sequence>
<evidence type="ECO:0000259" key="1">
    <source>
        <dbReference type="SMART" id="SM00382"/>
    </source>
</evidence>
<dbReference type="InterPro" id="IPR052934">
    <property type="entry name" value="Methyl-DNA_Rec/Restrict_Enz"/>
</dbReference>
<dbReference type="EMBL" id="BOOU01000055">
    <property type="protein sequence ID" value="GII79228.1"/>
    <property type="molecule type" value="Genomic_DNA"/>
</dbReference>
<dbReference type="SUPFAM" id="SSF52540">
    <property type="entry name" value="P-loop containing nucleoside triphosphate hydrolases"/>
    <property type="match status" value="1"/>
</dbReference>
<feature type="domain" description="AAA+ ATPase" evidence="1">
    <location>
        <begin position="411"/>
        <end position="576"/>
    </location>
</feature>
<evidence type="ECO:0000313" key="2">
    <source>
        <dbReference type="EMBL" id="GII79228.1"/>
    </source>
</evidence>
<dbReference type="PANTHER" id="PTHR37291:SF1">
    <property type="entry name" value="TYPE IV METHYL-DIRECTED RESTRICTION ENZYME ECOKMCRB SUBUNIT"/>
    <property type="match status" value="1"/>
</dbReference>
<gene>
    <name evidence="2" type="ORF">Sru01_42100</name>
</gene>
<protein>
    <recommendedName>
        <fullName evidence="1">AAA+ ATPase domain-containing protein</fullName>
    </recommendedName>
</protein>
<evidence type="ECO:0000313" key="3">
    <source>
        <dbReference type="Proteomes" id="UP000655287"/>
    </source>
</evidence>
<dbReference type="InterPro" id="IPR011704">
    <property type="entry name" value="ATPase_dyneun-rel_AAA"/>
</dbReference>
<dbReference type="AlphaFoldDB" id="A0A919V2Q5"/>
<dbReference type="RefSeq" id="WP_203989067.1">
    <property type="nucleotide sequence ID" value="NZ_BOOU01000055.1"/>
</dbReference>
<comment type="caution">
    <text evidence="2">The sequence shown here is derived from an EMBL/GenBank/DDBJ whole genome shotgun (WGS) entry which is preliminary data.</text>
</comment>
<organism evidence="2 3">
    <name type="scientific">Sphaerisporangium rufum</name>
    <dbReference type="NCBI Taxonomy" id="1381558"/>
    <lineage>
        <taxon>Bacteria</taxon>
        <taxon>Bacillati</taxon>
        <taxon>Actinomycetota</taxon>
        <taxon>Actinomycetes</taxon>
        <taxon>Streptosporangiales</taxon>
        <taxon>Streptosporangiaceae</taxon>
        <taxon>Sphaerisporangium</taxon>
    </lineage>
</organism>
<dbReference type="InterPro" id="IPR003593">
    <property type="entry name" value="AAA+_ATPase"/>
</dbReference>
<proteinExistence type="predicted"/>
<dbReference type="GO" id="GO:0005524">
    <property type="term" value="F:ATP binding"/>
    <property type="evidence" value="ECO:0007669"/>
    <property type="project" value="InterPro"/>
</dbReference>
<dbReference type="PANTHER" id="PTHR37291">
    <property type="entry name" value="5-METHYLCYTOSINE-SPECIFIC RESTRICTION ENZYME B"/>
    <property type="match status" value="1"/>
</dbReference>
<reference evidence="2" key="1">
    <citation type="submission" date="2021-01" db="EMBL/GenBank/DDBJ databases">
        <title>Whole genome shotgun sequence of Sphaerisporangium rufum NBRC 109079.</title>
        <authorList>
            <person name="Komaki H."/>
            <person name="Tamura T."/>
        </authorList>
    </citation>
    <scope>NUCLEOTIDE SEQUENCE</scope>
    <source>
        <strain evidence="2">NBRC 109079</strain>
    </source>
</reference>
<accession>A0A919V2Q5</accession>
<name>A0A919V2Q5_9ACTN</name>
<dbReference type="Pfam" id="PF07728">
    <property type="entry name" value="AAA_5"/>
    <property type="match status" value="1"/>
</dbReference>
<dbReference type="Proteomes" id="UP000655287">
    <property type="component" value="Unassembled WGS sequence"/>
</dbReference>
<dbReference type="SMART" id="SM00382">
    <property type="entry name" value="AAA"/>
    <property type="match status" value="1"/>
</dbReference>